<dbReference type="PANTHER" id="PTHR46091">
    <property type="entry name" value="BLR7054 PROTEIN"/>
    <property type="match status" value="1"/>
</dbReference>
<reference evidence="7 8" key="1">
    <citation type="submission" date="2016-10" db="EMBL/GenBank/DDBJ databases">
        <authorList>
            <person name="de Groot N.N."/>
        </authorList>
    </citation>
    <scope>NUCLEOTIDE SEQUENCE [LARGE SCALE GENOMIC DNA]</scope>
    <source>
        <strain evidence="7 8">CGMCC 1.10825</strain>
    </source>
</reference>
<protein>
    <submittedName>
        <fullName evidence="7">All-trans-retinol 13,14-reductase</fullName>
    </submittedName>
</protein>
<keyword evidence="8" id="KW-1185">Reference proteome</keyword>
<dbReference type="Pfam" id="PF13450">
    <property type="entry name" value="NAD_binding_8"/>
    <property type="match status" value="1"/>
</dbReference>
<accession>A0A1H6JLT5</accession>
<sequence length="510" mass="58769">MKQIRTYDVVVIGSGLGGLVSALLLARESKKVCVLEKNNQYGGNLQTFVRDKTILDTGVHYIGGLHPNENLGSYFSYLDILNDLILEQLNLNQFDVISFGNETLQYPQAQGYDNFVRQLLNYFPEEEQALKKYIETIRYYCSQFPLYHLKKGVGYNEELMRHSVTSVMSTITSNTKLKAVLLGNNFLYALNGGHTPFYVHALTVNSYIQSAWRCVKGGSQLTKAFVRQLRKHQADLFKHQKVNKLNFNHSVLESCETEDTIYKASQFVSDIDLKQLFSLFNEENQRKPYIKRINSLTNGPSVFSVHLILKPETVPYFNHNIYHFESEDEVFQCSDNWTDNRPKMMVITTNPHKKQSEFTQSISLMTYMDYEQVQKWKDTFNTVKKEQDRGEDYGVFKDRIASNMIELLTKYFPDIKQQIQSVHTSSPLSYRDYIGTADGTMYGFEKDSDQPLKTLISPKTKIDNLFLTGQNLRLHGILGVTITGFLTVAEMVGKEDFFDKVFKKVGYEKN</sequence>
<dbReference type="AlphaFoldDB" id="A0A1H6JLT5"/>
<evidence type="ECO:0000256" key="3">
    <source>
        <dbReference type="ARBA" id="ARBA00022827"/>
    </source>
</evidence>
<keyword evidence="6" id="KW-0472">Membrane</keyword>
<dbReference type="SUPFAM" id="SSF51905">
    <property type="entry name" value="FAD/NAD(P)-binding domain"/>
    <property type="match status" value="1"/>
</dbReference>
<dbReference type="InterPro" id="IPR036188">
    <property type="entry name" value="FAD/NAD-bd_sf"/>
</dbReference>
<dbReference type="OrthoDB" id="9789960at2"/>
<evidence type="ECO:0000256" key="1">
    <source>
        <dbReference type="ARBA" id="ARBA00022630"/>
    </source>
</evidence>
<dbReference type="STRING" id="1159016.SAMN02927937_00432"/>
<proteinExistence type="predicted"/>
<keyword evidence="3" id="KW-0274">FAD</keyword>
<evidence type="ECO:0000256" key="6">
    <source>
        <dbReference type="SAM" id="Phobius"/>
    </source>
</evidence>
<organism evidence="7 8">
    <name type="scientific">Paenimyroides marinum</name>
    <dbReference type="NCBI Taxonomy" id="1159016"/>
    <lineage>
        <taxon>Bacteria</taxon>
        <taxon>Pseudomonadati</taxon>
        <taxon>Bacteroidota</taxon>
        <taxon>Flavobacteriia</taxon>
        <taxon>Flavobacteriales</taxon>
        <taxon>Flavobacteriaceae</taxon>
        <taxon>Paenimyroides</taxon>
    </lineage>
</organism>
<keyword evidence="6" id="KW-1133">Transmembrane helix</keyword>
<evidence type="ECO:0000313" key="8">
    <source>
        <dbReference type="Proteomes" id="UP000199634"/>
    </source>
</evidence>
<evidence type="ECO:0000313" key="7">
    <source>
        <dbReference type="EMBL" id="SEH60149.1"/>
    </source>
</evidence>
<evidence type="ECO:0000256" key="2">
    <source>
        <dbReference type="ARBA" id="ARBA00022729"/>
    </source>
</evidence>
<dbReference type="InterPro" id="IPR052206">
    <property type="entry name" value="Retinol_saturase"/>
</dbReference>
<evidence type="ECO:0000256" key="4">
    <source>
        <dbReference type="ARBA" id="ARBA00022857"/>
    </source>
</evidence>
<dbReference type="Gene3D" id="3.50.50.60">
    <property type="entry name" value="FAD/NAD(P)-binding domain"/>
    <property type="match status" value="2"/>
</dbReference>
<name>A0A1H6JLT5_9FLAO</name>
<keyword evidence="6" id="KW-0812">Transmembrane</keyword>
<keyword evidence="1" id="KW-0285">Flavoprotein</keyword>
<dbReference type="EMBL" id="FNXE01000003">
    <property type="protein sequence ID" value="SEH60149.1"/>
    <property type="molecule type" value="Genomic_DNA"/>
</dbReference>
<feature type="transmembrane region" description="Helical" evidence="6">
    <location>
        <begin position="7"/>
        <end position="26"/>
    </location>
</feature>
<dbReference type="RefSeq" id="WP_091095834.1">
    <property type="nucleotide sequence ID" value="NZ_FNXE01000003.1"/>
</dbReference>
<dbReference type="PANTHER" id="PTHR46091:SF3">
    <property type="entry name" value="AMINE OXIDASE DOMAIN-CONTAINING PROTEIN"/>
    <property type="match status" value="1"/>
</dbReference>
<keyword evidence="5" id="KW-0520">NAD</keyword>
<gene>
    <name evidence="7" type="ORF">SAMN02927937_00432</name>
</gene>
<keyword evidence="2" id="KW-0732">Signal</keyword>
<evidence type="ECO:0000256" key="5">
    <source>
        <dbReference type="ARBA" id="ARBA00023027"/>
    </source>
</evidence>
<dbReference type="Proteomes" id="UP000199634">
    <property type="component" value="Unassembled WGS sequence"/>
</dbReference>
<keyword evidence="4" id="KW-0521">NADP</keyword>